<gene>
    <name evidence="1" type="ORF">B9T62_04820</name>
</gene>
<proteinExistence type="predicted"/>
<dbReference type="Proteomes" id="UP000249890">
    <property type="component" value="Chromosome"/>
</dbReference>
<dbReference type="OrthoDB" id="2514479at2"/>
<protein>
    <recommendedName>
        <fullName evidence="3">Exo-alpha-sialidase</fullName>
    </recommendedName>
</protein>
<reference evidence="1 2" key="1">
    <citation type="submission" date="2017-06" db="EMBL/GenBank/DDBJ databases">
        <title>Complete genome sequence of Paenibacillus donghaensis KCTC 13049T isolated from East Sea sediment, South Korea.</title>
        <authorList>
            <person name="Jung B.K."/>
            <person name="Hong S.-J."/>
            <person name="Shin J.-H."/>
        </authorList>
    </citation>
    <scope>NUCLEOTIDE SEQUENCE [LARGE SCALE GENOMIC DNA]</scope>
    <source>
        <strain evidence="1 2">KCTC 13049</strain>
    </source>
</reference>
<evidence type="ECO:0000313" key="1">
    <source>
        <dbReference type="EMBL" id="ASA20180.1"/>
    </source>
</evidence>
<dbReference type="EMBL" id="CP021780">
    <property type="protein sequence ID" value="ASA20180.1"/>
    <property type="molecule type" value="Genomic_DNA"/>
</dbReference>
<sequence length="72" mass="7804">MAYGFPTNFFIAAHAFTSDGINGTTVVYRSFDNGFTFEPPVVVSSGYGVYINNDEPVIEIDNSQSSPFLGNV</sequence>
<dbReference type="AlphaFoldDB" id="A0A2Z2KB40"/>
<dbReference type="RefSeq" id="WP_087914202.1">
    <property type="nucleotide sequence ID" value="NZ_CP021780.1"/>
</dbReference>
<keyword evidence="2" id="KW-1185">Reference proteome</keyword>
<organism evidence="1 2">
    <name type="scientific">Paenibacillus donghaensis</name>
    <dbReference type="NCBI Taxonomy" id="414771"/>
    <lineage>
        <taxon>Bacteria</taxon>
        <taxon>Bacillati</taxon>
        <taxon>Bacillota</taxon>
        <taxon>Bacilli</taxon>
        <taxon>Bacillales</taxon>
        <taxon>Paenibacillaceae</taxon>
        <taxon>Paenibacillus</taxon>
    </lineage>
</organism>
<accession>A0A2Z2KB40</accession>
<name>A0A2Z2KB40_9BACL</name>
<dbReference type="KEGG" id="pdh:B9T62_04820"/>
<evidence type="ECO:0000313" key="2">
    <source>
        <dbReference type="Proteomes" id="UP000249890"/>
    </source>
</evidence>
<evidence type="ECO:0008006" key="3">
    <source>
        <dbReference type="Google" id="ProtNLM"/>
    </source>
</evidence>